<comment type="caution">
    <text evidence="2">The sequence shown here is derived from an EMBL/GenBank/DDBJ whole genome shotgun (WGS) entry which is preliminary data.</text>
</comment>
<feature type="region of interest" description="Disordered" evidence="1">
    <location>
        <begin position="138"/>
        <end position="158"/>
    </location>
</feature>
<dbReference type="Proteomes" id="UP001151760">
    <property type="component" value="Unassembled WGS sequence"/>
</dbReference>
<evidence type="ECO:0000313" key="3">
    <source>
        <dbReference type="Proteomes" id="UP001151760"/>
    </source>
</evidence>
<accession>A0ABQ4X483</accession>
<gene>
    <name evidence="2" type="ORF">Tco_0654455</name>
</gene>
<evidence type="ECO:0000313" key="2">
    <source>
        <dbReference type="EMBL" id="GJS59671.1"/>
    </source>
</evidence>
<evidence type="ECO:0000256" key="1">
    <source>
        <dbReference type="SAM" id="MobiDB-lite"/>
    </source>
</evidence>
<protein>
    <submittedName>
        <fullName evidence="2">Uncharacterized protein</fullName>
    </submittedName>
</protein>
<name>A0ABQ4X483_9ASTR</name>
<reference evidence="2" key="1">
    <citation type="journal article" date="2022" name="Int. J. Mol. Sci.">
        <title>Draft Genome of Tanacetum Coccineum: Genomic Comparison of Closely Related Tanacetum-Family Plants.</title>
        <authorList>
            <person name="Yamashiro T."/>
            <person name="Shiraishi A."/>
            <person name="Nakayama K."/>
            <person name="Satake H."/>
        </authorList>
    </citation>
    <scope>NUCLEOTIDE SEQUENCE</scope>
</reference>
<reference evidence="2" key="2">
    <citation type="submission" date="2022-01" db="EMBL/GenBank/DDBJ databases">
        <authorList>
            <person name="Yamashiro T."/>
            <person name="Shiraishi A."/>
            <person name="Satake H."/>
            <person name="Nakayama K."/>
        </authorList>
    </citation>
    <scope>NUCLEOTIDE SEQUENCE</scope>
</reference>
<keyword evidence="3" id="KW-1185">Reference proteome</keyword>
<proteinExistence type="predicted"/>
<sequence>MNTQYASNTLDSLYQELNDDNMSLEFQVFSLEKENEHLKLVYQNLFDSIKQIQAQTKLKTDSLQGKLNATIYENAKLRAQLQAKFSEQKDELEGTSVNTKFAKPSTLGTQLYSVTPFPKTWFIPKVVEKNDLTKLATSHSVPESKESNVVKNNKVIAP</sequence>
<dbReference type="EMBL" id="BQNB010009166">
    <property type="protein sequence ID" value="GJS59671.1"/>
    <property type="molecule type" value="Genomic_DNA"/>
</dbReference>
<organism evidence="2 3">
    <name type="scientific">Tanacetum coccineum</name>
    <dbReference type="NCBI Taxonomy" id="301880"/>
    <lineage>
        <taxon>Eukaryota</taxon>
        <taxon>Viridiplantae</taxon>
        <taxon>Streptophyta</taxon>
        <taxon>Embryophyta</taxon>
        <taxon>Tracheophyta</taxon>
        <taxon>Spermatophyta</taxon>
        <taxon>Magnoliopsida</taxon>
        <taxon>eudicotyledons</taxon>
        <taxon>Gunneridae</taxon>
        <taxon>Pentapetalae</taxon>
        <taxon>asterids</taxon>
        <taxon>campanulids</taxon>
        <taxon>Asterales</taxon>
        <taxon>Asteraceae</taxon>
        <taxon>Asteroideae</taxon>
        <taxon>Anthemideae</taxon>
        <taxon>Anthemidinae</taxon>
        <taxon>Tanacetum</taxon>
    </lineage>
</organism>